<gene>
    <name evidence="5" type="ORF">DBY38_02245</name>
</gene>
<dbReference type="EMBL" id="QAMZ01000009">
    <property type="protein sequence ID" value="PWL55243.1"/>
    <property type="molecule type" value="Genomic_DNA"/>
</dbReference>
<evidence type="ECO:0000259" key="4">
    <source>
        <dbReference type="Pfam" id="PF01555"/>
    </source>
</evidence>
<dbReference type="SUPFAM" id="SSF53335">
    <property type="entry name" value="S-adenosyl-L-methionine-dependent methyltransferases"/>
    <property type="match status" value="1"/>
</dbReference>
<evidence type="ECO:0000256" key="2">
    <source>
        <dbReference type="ARBA" id="ARBA00022679"/>
    </source>
</evidence>
<name>A0A316MFB5_9CLOT</name>
<dbReference type="Gene3D" id="3.40.50.150">
    <property type="entry name" value="Vaccinia Virus protein VP39"/>
    <property type="match status" value="2"/>
</dbReference>
<dbReference type="Proteomes" id="UP000246114">
    <property type="component" value="Unassembled WGS sequence"/>
</dbReference>
<organism evidence="5 6">
    <name type="scientific">Clostridium cadaveris</name>
    <dbReference type="NCBI Taxonomy" id="1529"/>
    <lineage>
        <taxon>Bacteria</taxon>
        <taxon>Bacillati</taxon>
        <taxon>Bacillota</taxon>
        <taxon>Clostridia</taxon>
        <taxon>Eubacteriales</taxon>
        <taxon>Clostridiaceae</taxon>
        <taxon>Clostridium</taxon>
    </lineage>
</organism>
<reference evidence="5 6" key="1">
    <citation type="submission" date="2018-03" db="EMBL/GenBank/DDBJ databases">
        <title>The uncultured portion of the human microbiome is neutrally assembled.</title>
        <authorList>
            <person name="Jeraldo P."/>
            <person name="Boardman L."/>
            <person name="White B.A."/>
            <person name="Nelson H."/>
            <person name="Goldenfeld N."/>
            <person name="Chia N."/>
        </authorList>
    </citation>
    <scope>NUCLEOTIDE SEQUENCE [LARGE SCALE GENOMIC DNA]</scope>
    <source>
        <strain evidence="5">CIM:MAG 903</strain>
    </source>
</reference>
<feature type="domain" description="DNA methylase N-4/N-6" evidence="4">
    <location>
        <begin position="43"/>
        <end position="85"/>
    </location>
</feature>
<keyword evidence="2 5" id="KW-0808">Transferase</keyword>
<evidence type="ECO:0000313" key="6">
    <source>
        <dbReference type="Proteomes" id="UP000246114"/>
    </source>
</evidence>
<dbReference type="InterPro" id="IPR029063">
    <property type="entry name" value="SAM-dependent_MTases_sf"/>
</dbReference>
<comment type="caution">
    <text evidence="5">The sequence shown here is derived from an EMBL/GenBank/DDBJ whole genome shotgun (WGS) entry which is preliminary data.</text>
</comment>
<keyword evidence="1 5" id="KW-0489">Methyltransferase</keyword>
<dbReference type="GO" id="GO:0032259">
    <property type="term" value="P:methylation"/>
    <property type="evidence" value="ECO:0007669"/>
    <property type="project" value="UniProtKB-KW"/>
</dbReference>
<accession>A0A316MFB5</accession>
<evidence type="ECO:0000313" key="5">
    <source>
        <dbReference type="EMBL" id="PWL55243.1"/>
    </source>
</evidence>
<evidence type="ECO:0000256" key="1">
    <source>
        <dbReference type="ARBA" id="ARBA00022603"/>
    </source>
</evidence>
<dbReference type="Pfam" id="PF01555">
    <property type="entry name" value="N6_N4_Mtase"/>
    <property type="match status" value="1"/>
</dbReference>
<dbReference type="GO" id="GO:0003677">
    <property type="term" value="F:DNA binding"/>
    <property type="evidence" value="ECO:0007669"/>
    <property type="project" value="InterPro"/>
</dbReference>
<proteinExistence type="predicted"/>
<sequence length="381" mass="42527">MKDYLSGAKALAELPYTKPPYSSRAWGNPLHSLCSYQGKLKPSIAHFLINLFTSPGDRVLDPFSGSGTIPLEARLQGRVAVGNDLQVLAYILSYAKVTSVDLDVLHARTDEFLDYVKSADPDPGQLESASSFGLNGTLSEYFHPGNLVEIVNARQYIIANLKSLDPELALIFSAFLHILHGNRPYALSRTSHPVTPLKPKGEFEYRDIAPRLIAKLDKVVAAYGLPISLGGKLSDGTAHWGSYEMIPECSSIDAVITSPPFAGSTRFYSSNWMRLWAAGWEPEDFRAKKPQFLEERQRKGLQVYSDFFDSAYRWLKPGGRLILHLGKTSKIDMRSELQEVSAMKFEYVYGFDESVEGAEKFGIRDQGATKFHQFLFLRKAA</sequence>
<keyword evidence="3" id="KW-0680">Restriction system</keyword>
<dbReference type="GO" id="GO:0008170">
    <property type="term" value="F:N-methyltransferase activity"/>
    <property type="evidence" value="ECO:0007669"/>
    <property type="project" value="InterPro"/>
</dbReference>
<dbReference type="AlphaFoldDB" id="A0A316MFB5"/>
<dbReference type="GO" id="GO:0009307">
    <property type="term" value="P:DNA restriction-modification system"/>
    <property type="evidence" value="ECO:0007669"/>
    <property type="project" value="UniProtKB-KW"/>
</dbReference>
<protein>
    <submittedName>
        <fullName evidence="5">SAM-dependent methyltransferase</fullName>
    </submittedName>
</protein>
<dbReference type="InterPro" id="IPR002941">
    <property type="entry name" value="DNA_methylase_N4/N6"/>
</dbReference>
<evidence type="ECO:0000256" key="3">
    <source>
        <dbReference type="ARBA" id="ARBA00022747"/>
    </source>
</evidence>